<reference evidence="8 9" key="1">
    <citation type="submission" date="2014-02" db="EMBL/GenBank/DDBJ databases">
        <title>The small core and large imbalanced accessory genome model reveals a collaborative survival strategy of Sorangium cellulosum strains in nature.</title>
        <authorList>
            <person name="Han K."/>
            <person name="Peng R."/>
            <person name="Blom J."/>
            <person name="Li Y.-Z."/>
        </authorList>
    </citation>
    <scope>NUCLEOTIDE SEQUENCE [LARGE SCALE GENOMIC DNA]</scope>
    <source>
        <strain evidence="8 9">So0011-07</strain>
    </source>
</reference>
<evidence type="ECO:0000259" key="7">
    <source>
        <dbReference type="PROSITE" id="PS51918"/>
    </source>
</evidence>
<dbReference type="SUPFAM" id="SSF102114">
    <property type="entry name" value="Radical SAM enzymes"/>
    <property type="match status" value="1"/>
</dbReference>
<dbReference type="PANTHER" id="PTHR12526">
    <property type="entry name" value="GLYCOSYLTRANSFERASE"/>
    <property type="match status" value="1"/>
</dbReference>
<dbReference type="Pfam" id="PF13439">
    <property type="entry name" value="Glyco_transf_4"/>
    <property type="match status" value="1"/>
</dbReference>
<keyword evidence="2" id="KW-0004">4Fe-4S</keyword>
<dbReference type="Gene3D" id="3.20.20.70">
    <property type="entry name" value="Aldolase class I"/>
    <property type="match status" value="1"/>
</dbReference>
<dbReference type="EMBL" id="JEMB01001148">
    <property type="protein sequence ID" value="KYF90181.1"/>
    <property type="molecule type" value="Genomic_DNA"/>
</dbReference>
<dbReference type="Gene3D" id="3.40.50.2000">
    <property type="entry name" value="Glycogen Phosphorylase B"/>
    <property type="match status" value="2"/>
</dbReference>
<gene>
    <name evidence="8" type="ORF">BE17_35250</name>
</gene>
<dbReference type="SFLD" id="SFLDS00029">
    <property type="entry name" value="Radical_SAM"/>
    <property type="match status" value="1"/>
</dbReference>
<dbReference type="InterPro" id="IPR034391">
    <property type="entry name" value="AdoMet-like_SPASM_containing"/>
</dbReference>
<keyword evidence="4" id="KW-0479">Metal-binding</keyword>
<dbReference type="GO" id="GO:0051536">
    <property type="term" value="F:iron-sulfur cluster binding"/>
    <property type="evidence" value="ECO:0007669"/>
    <property type="project" value="UniProtKB-KW"/>
</dbReference>
<feature type="domain" description="Radical SAM core" evidence="7">
    <location>
        <begin position="441"/>
        <end position="678"/>
    </location>
</feature>
<dbReference type="SFLD" id="SFLDG01387">
    <property type="entry name" value="BtrN-like_SPASM_domain_contain"/>
    <property type="match status" value="1"/>
</dbReference>
<dbReference type="GO" id="GO:0016757">
    <property type="term" value="F:glycosyltransferase activity"/>
    <property type="evidence" value="ECO:0007669"/>
    <property type="project" value="InterPro"/>
</dbReference>
<dbReference type="InterPro" id="IPR058240">
    <property type="entry name" value="rSAM_sf"/>
</dbReference>
<evidence type="ECO:0000256" key="6">
    <source>
        <dbReference type="ARBA" id="ARBA00023014"/>
    </source>
</evidence>
<dbReference type="PROSITE" id="PS51918">
    <property type="entry name" value="RADICAL_SAM"/>
    <property type="match status" value="1"/>
</dbReference>
<dbReference type="InterPro" id="IPR007197">
    <property type="entry name" value="rSAM"/>
</dbReference>
<dbReference type="InterPro" id="IPR001296">
    <property type="entry name" value="Glyco_trans_1"/>
</dbReference>
<comment type="cofactor">
    <cofactor evidence="1">
        <name>[4Fe-4S] cluster</name>
        <dbReference type="ChEBI" id="CHEBI:49883"/>
    </cofactor>
</comment>
<dbReference type="GO" id="GO:0046872">
    <property type="term" value="F:metal ion binding"/>
    <property type="evidence" value="ECO:0007669"/>
    <property type="project" value="UniProtKB-KW"/>
</dbReference>
<evidence type="ECO:0000313" key="9">
    <source>
        <dbReference type="Proteomes" id="UP000075635"/>
    </source>
</evidence>
<keyword evidence="3" id="KW-0949">S-adenosyl-L-methionine</keyword>
<dbReference type="CDD" id="cd01335">
    <property type="entry name" value="Radical_SAM"/>
    <property type="match status" value="1"/>
</dbReference>
<accession>A0A150SCP7</accession>
<evidence type="ECO:0000256" key="1">
    <source>
        <dbReference type="ARBA" id="ARBA00001966"/>
    </source>
</evidence>
<dbReference type="CDD" id="cd21109">
    <property type="entry name" value="SPASM"/>
    <property type="match status" value="1"/>
</dbReference>
<keyword evidence="6" id="KW-0411">Iron-sulfur</keyword>
<dbReference type="PANTHER" id="PTHR12526:SF635">
    <property type="entry name" value="GLYCOSYL TRANSFERASE GROUP 1"/>
    <property type="match status" value="1"/>
</dbReference>
<proteinExistence type="predicted"/>
<name>A0A150SCP7_SORCE</name>
<dbReference type="Pfam" id="PF04055">
    <property type="entry name" value="Radical_SAM"/>
    <property type="match status" value="1"/>
</dbReference>
<evidence type="ECO:0000313" key="8">
    <source>
        <dbReference type="EMBL" id="KYF90181.1"/>
    </source>
</evidence>
<dbReference type="AlphaFoldDB" id="A0A150SCP7"/>
<evidence type="ECO:0000256" key="2">
    <source>
        <dbReference type="ARBA" id="ARBA00022485"/>
    </source>
</evidence>
<dbReference type="InterPro" id="IPR013785">
    <property type="entry name" value="Aldolase_TIM"/>
</dbReference>
<dbReference type="Pfam" id="PF13186">
    <property type="entry name" value="SPASM"/>
    <property type="match status" value="1"/>
</dbReference>
<dbReference type="Pfam" id="PF00534">
    <property type="entry name" value="Glycos_transf_1"/>
    <property type="match status" value="1"/>
</dbReference>
<evidence type="ECO:0000256" key="3">
    <source>
        <dbReference type="ARBA" id="ARBA00022691"/>
    </source>
</evidence>
<keyword evidence="5" id="KW-0408">Iron</keyword>
<organism evidence="8 9">
    <name type="scientific">Sorangium cellulosum</name>
    <name type="common">Polyangium cellulosum</name>
    <dbReference type="NCBI Taxonomy" id="56"/>
    <lineage>
        <taxon>Bacteria</taxon>
        <taxon>Pseudomonadati</taxon>
        <taxon>Myxococcota</taxon>
        <taxon>Polyangia</taxon>
        <taxon>Polyangiales</taxon>
        <taxon>Polyangiaceae</taxon>
        <taxon>Sorangium</taxon>
    </lineage>
</organism>
<protein>
    <submittedName>
        <fullName evidence="8">Radical SAM protein</fullName>
    </submittedName>
</protein>
<sequence length="782" mass="88868">MKILQVIHGYPMRYNAGSEVYTQTLCRGLAGRHEVHVFTREEDPFAPDYAVRREQDSDDPRISLHLVNTPRVRDGYRHAGVDQRFAELCDRLRPDVVHIGHLNHLSTSLVAEAAARGIPLVYTLHDYWVMCPRGQFMQTHPENPHDLWPACDGQEDRKCAERCYARSFSGAPDEREEDVAYWTGWVARRMRHVREMTDLVDLFIAPARYLERRYRRAFGLPERKLVYLDYGFDLSRLGGRARAPGEPFTFGYIGTHIPAKGIHQLLEAFGQVRGDARLRIWGRPRGQDTEALRAIAQRLPDDAAARVEWLPEYRNQDIVRDVFDRVDCVVVPSIWVENSPLVIHEALEARVPVITANAGGMAEYVHHEVNGLLFEHRDPASMARQMQRLADDPALARRLGQRGYAQSESGHVPDLAGHIEAMERIYADVIARRDAARIEPRQGPWRITFDTNPDTCNLRCIMCEEHSPYSPLQEARKAAGKPRRLMPIELVRRVIAQSAGRGLREVIPSTMGEPLLYDHFDEIVDLCREHGVKLNLTTNGTFPRRGAREWAERLVPITSDVKISWNGATRQTHELVMLGSRWEAVLENVQAFIAVRDAHAAAGGNRCRVTFQLTFLEANVAELAEIVRLAVRLGVDRVKGHHLWAHFEEIKPLSMRRDAGSIRRWNEAVLAAREAASEQVLPNGKQVLLENIFLLDESAADDLAPGGRCPFLGEEVWISAEGRFDPCCAPDAQRRTLGNFGNLHEVDLMEVWNGEAYQRMLATYRNRALCLGCNMRRPAEEP</sequence>
<evidence type="ECO:0000256" key="5">
    <source>
        <dbReference type="ARBA" id="ARBA00023004"/>
    </source>
</evidence>
<dbReference type="InterPro" id="IPR023885">
    <property type="entry name" value="4Fe4S-binding_SPASM_dom"/>
</dbReference>
<dbReference type="SFLD" id="SFLDG01067">
    <property type="entry name" value="SPASM/twitch_domain_containing"/>
    <property type="match status" value="1"/>
</dbReference>
<dbReference type="SUPFAM" id="SSF53756">
    <property type="entry name" value="UDP-Glycosyltransferase/glycogen phosphorylase"/>
    <property type="match status" value="1"/>
</dbReference>
<dbReference type="CDD" id="cd03823">
    <property type="entry name" value="GT4_ExpE7-like"/>
    <property type="match status" value="1"/>
</dbReference>
<dbReference type="Proteomes" id="UP000075635">
    <property type="component" value="Unassembled WGS sequence"/>
</dbReference>
<comment type="caution">
    <text evidence="8">The sequence shown here is derived from an EMBL/GenBank/DDBJ whole genome shotgun (WGS) entry which is preliminary data.</text>
</comment>
<evidence type="ECO:0000256" key="4">
    <source>
        <dbReference type="ARBA" id="ARBA00022723"/>
    </source>
</evidence>
<dbReference type="InterPro" id="IPR028098">
    <property type="entry name" value="Glyco_trans_4-like_N"/>
</dbReference>